<name>A0A0E3BVC9_9BURK</name>
<gene>
    <name evidence="1" type="ORF">P245_25315</name>
</gene>
<proteinExistence type="predicted"/>
<protein>
    <submittedName>
        <fullName evidence="1">Uncharacterized protein</fullName>
    </submittedName>
</protein>
<comment type="caution">
    <text evidence="1">The sequence shown here is derived from an EMBL/GenBank/DDBJ whole genome shotgun (WGS) entry which is preliminary data.</text>
</comment>
<dbReference type="AlphaFoldDB" id="A0A0E3BVC9"/>
<dbReference type="EMBL" id="AWTN01000140">
    <property type="protein sequence ID" value="KGG83638.1"/>
    <property type="molecule type" value="Genomic_DNA"/>
</dbReference>
<accession>A0A0E3BVC9</accession>
<evidence type="ECO:0000313" key="2">
    <source>
        <dbReference type="Proteomes" id="UP000029567"/>
    </source>
</evidence>
<sequence length="339" mass="38068">MQAELQICVKLMFMYSDESGVKMNKEHSDLIGELLAIKNAFNSRNEKKIAEILDQSKSTNELSRSVRYGFTNYQLDLEGVSYSEASTIWAVPVLISRSCNHFISTSGSLIKVFDSAARMMARRAFGAEYKIAAFDGLIHADVLAEMPYLGQAALLGKIAGNQAYADEEVRMEVQQRLCKRIESGAQAELCLMIGSASRYNRQPVMPLMTAQQKFTFANELRGRIYLNSNVKEIDVNAISVGEISTLSDAYEIGVEMLVREIARQYRMGEPVISCTSNSNLIMRVGCLNDSSQFLVREIPFNTSLISMDAISRVYQRALEESEKLPEELQNIVTPYKLFH</sequence>
<reference evidence="1 2" key="1">
    <citation type="submission" date="2013-09" db="EMBL/GenBank/DDBJ databases">
        <title>High correlation between genotypes and phenotypes of environmental bacteria Comamonas testosteroni strains.</title>
        <authorList>
            <person name="Liu L."/>
            <person name="Zhu W."/>
            <person name="Xia X."/>
            <person name="Xu B."/>
            <person name="Luo M."/>
            <person name="Wang G."/>
        </authorList>
    </citation>
    <scope>NUCLEOTIDE SEQUENCE [LARGE SCALE GENOMIC DNA]</scope>
    <source>
        <strain evidence="1 2">JL14</strain>
    </source>
</reference>
<organism evidence="1 2">
    <name type="scientific">Comamonas thiooxydans</name>
    <dbReference type="NCBI Taxonomy" id="363952"/>
    <lineage>
        <taxon>Bacteria</taxon>
        <taxon>Pseudomonadati</taxon>
        <taxon>Pseudomonadota</taxon>
        <taxon>Betaproteobacteria</taxon>
        <taxon>Burkholderiales</taxon>
        <taxon>Comamonadaceae</taxon>
        <taxon>Comamonas</taxon>
    </lineage>
</organism>
<evidence type="ECO:0000313" key="1">
    <source>
        <dbReference type="EMBL" id="KGG83638.1"/>
    </source>
</evidence>
<dbReference type="Proteomes" id="UP000029567">
    <property type="component" value="Unassembled WGS sequence"/>
</dbReference>